<feature type="transmembrane region" description="Helical" evidence="6">
    <location>
        <begin position="213"/>
        <end position="238"/>
    </location>
</feature>
<feature type="transmembrane region" description="Helical" evidence="6">
    <location>
        <begin position="79"/>
        <end position="101"/>
    </location>
</feature>
<evidence type="ECO:0000256" key="1">
    <source>
        <dbReference type="ARBA" id="ARBA00004651"/>
    </source>
</evidence>
<feature type="transmembrane region" description="Helical" evidence="6">
    <location>
        <begin position="12"/>
        <end position="33"/>
    </location>
</feature>
<gene>
    <name evidence="7" type="ORF">J0J70_12480</name>
</gene>
<evidence type="ECO:0000256" key="5">
    <source>
        <dbReference type="ARBA" id="ARBA00023136"/>
    </source>
</evidence>
<dbReference type="PANTHER" id="PTHR30250">
    <property type="entry name" value="PST FAMILY PREDICTED COLANIC ACID TRANSPORTER"/>
    <property type="match status" value="1"/>
</dbReference>
<keyword evidence="2" id="KW-1003">Cell membrane</keyword>
<feature type="transmembrane region" description="Helical" evidence="6">
    <location>
        <begin position="244"/>
        <end position="271"/>
    </location>
</feature>
<dbReference type="GO" id="GO:0005886">
    <property type="term" value="C:plasma membrane"/>
    <property type="evidence" value="ECO:0007669"/>
    <property type="project" value="UniProtKB-SubCell"/>
</dbReference>
<keyword evidence="3 6" id="KW-0812">Transmembrane</keyword>
<dbReference type="Proteomes" id="UP001058072">
    <property type="component" value="Chromosome"/>
</dbReference>
<sequence length="468" mass="53878">MKDNFIKSSAIYFIGTLLLRGISFFTLPIYTRLMLPEDYGLYSLFTASLSIVTIFIGLQIQGTVNLSYNSRSEEEFESYVANISIFPFIILLLCLGALVIIPSLINVLQVPSLMYGVMMLVQAFIGVVVSIYTSELIIKKQPKKHLCFSLVFTLLTVLLSVSFVLMMRNQSYFAMVMASTLANTIVFSYIFIKYVKRVNVKSLKQDWLHGLKLSLPLIFHVLSHQVLNVADRFMLAYFKTDIDVAIYSVIYSVGAIVQMIWTSINNAWVPWYFDHLREKCYDLIKVYAKQYIIFFSVGTTLFLLASPEITLVLGGKQYESGIYSVPLIVLAYFFVFLYGFYVNYEFAKEKTTIIPIATLLAAIVNIVLNIYIIPKYGIIGASFTTAVSYFLMLMFHYIVVVKGMKHRDFPDYYMWISIVAIFISMLVTYLAIHHFIIRCILCISIIIVYSLYLYYFVMKRNQLKLMKK</sequence>
<feature type="transmembrane region" description="Helical" evidence="6">
    <location>
        <begin position="321"/>
        <end position="341"/>
    </location>
</feature>
<evidence type="ECO:0000313" key="7">
    <source>
        <dbReference type="EMBL" id="UUF08368.1"/>
    </source>
</evidence>
<feature type="transmembrane region" description="Helical" evidence="6">
    <location>
        <begin position="113"/>
        <end position="134"/>
    </location>
</feature>
<evidence type="ECO:0000256" key="4">
    <source>
        <dbReference type="ARBA" id="ARBA00022989"/>
    </source>
</evidence>
<dbReference type="AlphaFoldDB" id="A0A9Q9FEI2"/>
<dbReference type="Pfam" id="PF01943">
    <property type="entry name" value="Polysacc_synt"/>
    <property type="match status" value="1"/>
</dbReference>
<feature type="transmembrane region" description="Helical" evidence="6">
    <location>
        <begin position="146"/>
        <end position="166"/>
    </location>
</feature>
<dbReference type="EMBL" id="CP071250">
    <property type="protein sequence ID" value="UUF08368.1"/>
    <property type="molecule type" value="Genomic_DNA"/>
</dbReference>
<dbReference type="RefSeq" id="WP_212724104.1">
    <property type="nucleotide sequence ID" value="NZ_CP071250.1"/>
</dbReference>
<keyword evidence="4 6" id="KW-1133">Transmembrane helix</keyword>
<accession>A0A9Q9FEI2</accession>
<dbReference type="InterPro" id="IPR050833">
    <property type="entry name" value="Poly_Biosynth_Transport"/>
</dbReference>
<evidence type="ECO:0000256" key="3">
    <source>
        <dbReference type="ARBA" id="ARBA00022692"/>
    </source>
</evidence>
<name>A0A9Q9FEI2_9FIRM</name>
<protein>
    <submittedName>
        <fullName evidence="7">Oligosaccharide flippase family protein</fullName>
    </submittedName>
</protein>
<organism evidence="7 8">
    <name type="scientific">Turicibacter bilis</name>
    <dbReference type="NCBI Taxonomy" id="2735723"/>
    <lineage>
        <taxon>Bacteria</taxon>
        <taxon>Bacillati</taxon>
        <taxon>Bacillota</taxon>
        <taxon>Erysipelotrichia</taxon>
        <taxon>Erysipelotrichales</taxon>
        <taxon>Turicibacteraceae</taxon>
        <taxon>Turicibacter</taxon>
    </lineage>
</organism>
<reference evidence="7" key="1">
    <citation type="submission" date="2021-03" db="EMBL/GenBank/DDBJ databases">
        <title>Comparative Genomics and Metabolomics in the genus Turicibacter.</title>
        <authorList>
            <person name="Maki J."/>
            <person name="Looft T."/>
        </authorList>
    </citation>
    <scope>NUCLEOTIDE SEQUENCE</scope>
    <source>
        <strain evidence="7">ISU324</strain>
    </source>
</reference>
<dbReference type="PANTHER" id="PTHR30250:SF11">
    <property type="entry name" value="O-ANTIGEN TRANSPORTER-RELATED"/>
    <property type="match status" value="1"/>
</dbReference>
<evidence type="ECO:0000256" key="2">
    <source>
        <dbReference type="ARBA" id="ARBA00022475"/>
    </source>
</evidence>
<feature type="transmembrane region" description="Helical" evidence="6">
    <location>
        <begin position="172"/>
        <end position="192"/>
    </location>
</feature>
<feature type="transmembrane region" description="Helical" evidence="6">
    <location>
        <begin position="378"/>
        <end position="400"/>
    </location>
</feature>
<feature type="transmembrane region" description="Helical" evidence="6">
    <location>
        <begin position="39"/>
        <end position="58"/>
    </location>
</feature>
<evidence type="ECO:0000313" key="8">
    <source>
        <dbReference type="Proteomes" id="UP001058072"/>
    </source>
</evidence>
<feature type="transmembrane region" description="Helical" evidence="6">
    <location>
        <begin position="353"/>
        <end position="372"/>
    </location>
</feature>
<keyword evidence="5 6" id="KW-0472">Membrane</keyword>
<feature type="transmembrane region" description="Helical" evidence="6">
    <location>
        <begin position="435"/>
        <end position="457"/>
    </location>
</feature>
<proteinExistence type="predicted"/>
<evidence type="ECO:0000256" key="6">
    <source>
        <dbReference type="SAM" id="Phobius"/>
    </source>
</evidence>
<comment type="subcellular location">
    <subcellularLocation>
        <location evidence="1">Cell membrane</location>
        <topology evidence="1">Multi-pass membrane protein</topology>
    </subcellularLocation>
</comment>
<feature type="transmembrane region" description="Helical" evidence="6">
    <location>
        <begin position="412"/>
        <end position="429"/>
    </location>
</feature>
<dbReference type="InterPro" id="IPR002797">
    <property type="entry name" value="Polysacc_synth"/>
</dbReference>
<feature type="transmembrane region" description="Helical" evidence="6">
    <location>
        <begin position="291"/>
        <end position="315"/>
    </location>
</feature>